<accession>A0AAP2E415</accession>
<name>A0AAP2E415_9BACT</name>
<proteinExistence type="predicted"/>
<keyword evidence="2" id="KW-1185">Reference proteome</keyword>
<sequence>MTPNKFQSNAIMLTIQNQAAGLVDVVIADGFGVSEDSKISPFHGTPFCWYYGKNDGNEPVELIVFYAGIEGTPITLPKGDEAWDHQAIFSSARFE</sequence>
<dbReference type="RefSeq" id="WP_254086789.1">
    <property type="nucleotide sequence ID" value="NZ_JAHESE010000030.1"/>
</dbReference>
<reference evidence="1 2" key="1">
    <citation type="submission" date="2021-05" db="EMBL/GenBank/DDBJ databases">
        <title>A Polyphasic approach of four new species of the genus Ohtaekwangia: Ohtaekwangia histidinii sp. nov., Ohtaekwangia cretensis sp. nov., Ohtaekwangia indiensis sp. nov., Ohtaekwangia reichenbachii sp. nov. from diverse environment.</title>
        <authorList>
            <person name="Octaviana S."/>
        </authorList>
    </citation>
    <scope>NUCLEOTIDE SEQUENCE [LARGE SCALE GENOMIC DNA]</scope>
    <source>
        <strain evidence="1 2">PWU5</strain>
    </source>
</reference>
<gene>
    <name evidence="1" type="ORF">KK062_23420</name>
</gene>
<evidence type="ECO:0000313" key="1">
    <source>
        <dbReference type="EMBL" id="MBT1711214.1"/>
    </source>
</evidence>
<protein>
    <submittedName>
        <fullName evidence="1">Uncharacterized protein</fullName>
    </submittedName>
</protein>
<dbReference type="EMBL" id="JAHESE010000030">
    <property type="protein sequence ID" value="MBT1711214.1"/>
    <property type="molecule type" value="Genomic_DNA"/>
</dbReference>
<evidence type="ECO:0000313" key="2">
    <source>
        <dbReference type="Proteomes" id="UP001319080"/>
    </source>
</evidence>
<dbReference type="Proteomes" id="UP001319080">
    <property type="component" value="Unassembled WGS sequence"/>
</dbReference>
<dbReference type="AlphaFoldDB" id="A0AAP2E415"/>
<organism evidence="1 2">
    <name type="scientific">Dawidia cretensis</name>
    <dbReference type="NCBI Taxonomy" id="2782350"/>
    <lineage>
        <taxon>Bacteria</taxon>
        <taxon>Pseudomonadati</taxon>
        <taxon>Bacteroidota</taxon>
        <taxon>Cytophagia</taxon>
        <taxon>Cytophagales</taxon>
        <taxon>Chryseotaleaceae</taxon>
        <taxon>Dawidia</taxon>
    </lineage>
</organism>
<comment type="caution">
    <text evidence="1">The sequence shown here is derived from an EMBL/GenBank/DDBJ whole genome shotgun (WGS) entry which is preliminary data.</text>
</comment>